<dbReference type="EMBL" id="QXTE01000001">
    <property type="protein sequence ID" value="TFK16182.1"/>
    <property type="molecule type" value="Genomic_DNA"/>
</dbReference>
<proteinExistence type="predicted"/>
<sequence>METTLIFKTLPTVRGRHASNKAAVMPQHCDALKMLICVEAGIVLTFIFPFEGHLLKWYCQSAFDNSLLCVRISLVSQHTQAESPKYHLCRPPAIYEETPMWLQSPE</sequence>
<organism evidence="1 2">
    <name type="scientific">Platysternon megacephalum</name>
    <name type="common">big-headed turtle</name>
    <dbReference type="NCBI Taxonomy" id="55544"/>
    <lineage>
        <taxon>Eukaryota</taxon>
        <taxon>Metazoa</taxon>
        <taxon>Chordata</taxon>
        <taxon>Craniata</taxon>
        <taxon>Vertebrata</taxon>
        <taxon>Euteleostomi</taxon>
        <taxon>Archelosauria</taxon>
        <taxon>Testudinata</taxon>
        <taxon>Testudines</taxon>
        <taxon>Cryptodira</taxon>
        <taxon>Durocryptodira</taxon>
        <taxon>Testudinoidea</taxon>
        <taxon>Platysternidae</taxon>
        <taxon>Platysternon</taxon>
    </lineage>
</organism>
<accession>A0A4D9FA21</accession>
<gene>
    <name evidence="1" type="ORF">DR999_PMT00089</name>
</gene>
<dbReference type="AlphaFoldDB" id="A0A4D9FA21"/>
<comment type="caution">
    <text evidence="1">The sequence shown here is derived from an EMBL/GenBank/DDBJ whole genome shotgun (WGS) entry which is preliminary data.</text>
</comment>
<evidence type="ECO:0000313" key="1">
    <source>
        <dbReference type="EMBL" id="TFK16182.1"/>
    </source>
</evidence>
<dbReference type="Proteomes" id="UP000297703">
    <property type="component" value="Unassembled WGS sequence"/>
</dbReference>
<name>A0A4D9FA21_9SAUR</name>
<reference evidence="1 2" key="1">
    <citation type="submission" date="2019-04" db="EMBL/GenBank/DDBJ databases">
        <title>Draft genome of the big-headed turtle Platysternon megacephalum.</title>
        <authorList>
            <person name="Gong S."/>
        </authorList>
    </citation>
    <scope>NUCLEOTIDE SEQUENCE [LARGE SCALE GENOMIC DNA]</scope>
    <source>
        <strain evidence="1">DO16091913</strain>
        <tissue evidence="1">Muscle</tissue>
    </source>
</reference>
<evidence type="ECO:0000313" key="2">
    <source>
        <dbReference type="Proteomes" id="UP000297703"/>
    </source>
</evidence>
<protein>
    <submittedName>
        <fullName evidence="1">Integrator complex subunit 12</fullName>
    </submittedName>
</protein>
<reference evidence="1 2" key="2">
    <citation type="submission" date="2019-04" db="EMBL/GenBank/DDBJ databases">
        <title>The genome sequence of big-headed turtle.</title>
        <authorList>
            <person name="Gong S."/>
        </authorList>
    </citation>
    <scope>NUCLEOTIDE SEQUENCE [LARGE SCALE GENOMIC DNA]</scope>
    <source>
        <strain evidence="1">DO16091913</strain>
        <tissue evidence="1">Muscle</tissue>
    </source>
</reference>
<keyword evidence="2" id="KW-1185">Reference proteome</keyword>